<feature type="domain" description="Reverse transcriptase" evidence="14">
    <location>
        <begin position="1225"/>
        <end position="1506"/>
    </location>
</feature>
<dbReference type="Pfam" id="PF03372">
    <property type="entry name" value="Exo_endo_phos"/>
    <property type="match status" value="1"/>
</dbReference>
<dbReference type="PROSITE" id="PS50879">
    <property type="entry name" value="RNASE_H_1"/>
    <property type="match status" value="1"/>
</dbReference>
<keyword evidence="10" id="KW-0472">Membrane</keyword>
<dbReference type="Gene3D" id="3.30.420.10">
    <property type="entry name" value="Ribonuclease H-like superfamily/Ribonuclease H"/>
    <property type="match status" value="1"/>
</dbReference>
<keyword evidence="8" id="KW-1133">Transmembrane helix</keyword>
<comment type="subcellular location">
    <subcellularLocation>
        <location evidence="2">Mitochondrion outer membrane</location>
        <topology evidence="2">Single-pass membrane protein</topology>
    </subcellularLocation>
</comment>
<evidence type="ECO:0000256" key="12">
    <source>
        <dbReference type="SAM" id="MobiDB-lite"/>
    </source>
</evidence>
<dbReference type="InterPro" id="IPR001878">
    <property type="entry name" value="Znf_CCHC"/>
</dbReference>
<dbReference type="GO" id="GO:0005742">
    <property type="term" value="C:mitochondrial outer membrane translocase complex"/>
    <property type="evidence" value="ECO:0007669"/>
    <property type="project" value="InterPro"/>
</dbReference>
<evidence type="ECO:0000256" key="7">
    <source>
        <dbReference type="ARBA" id="ARBA00022927"/>
    </source>
</evidence>
<dbReference type="GO" id="GO:0045040">
    <property type="term" value="P:protein insertion into mitochondrial outer membrane"/>
    <property type="evidence" value="ECO:0007669"/>
    <property type="project" value="InterPro"/>
</dbReference>
<accession>A0A2N9HFJ6</accession>
<feature type="region of interest" description="Disordered" evidence="12">
    <location>
        <begin position="742"/>
        <end position="784"/>
    </location>
</feature>
<evidence type="ECO:0000259" key="15">
    <source>
        <dbReference type="PROSITE" id="PS50879"/>
    </source>
</evidence>
<keyword evidence="11" id="KW-0863">Zinc-finger</keyword>
<feature type="region of interest" description="Disordered" evidence="12">
    <location>
        <begin position="651"/>
        <end position="714"/>
    </location>
</feature>
<evidence type="ECO:0000256" key="3">
    <source>
        <dbReference type="ARBA" id="ARBA00005792"/>
    </source>
</evidence>
<feature type="compositionally biased region" description="Basic and acidic residues" evidence="12">
    <location>
        <begin position="21"/>
        <end position="31"/>
    </location>
</feature>
<dbReference type="InterPro" id="IPR002156">
    <property type="entry name" value="RNaseH_domain"/>
</dbReference>
<organism evidence="16">
    <name type="scientific">Fagus sylvatica</name>
    <name type="common">Beechnut</name>
    <dbReference type="NCBI Taxonomy" id="28930"/>
    <lineage>
        <taxon>Eukaryota</taxon>
        <taxon>Viridiplantae</taxon>
        <taxon>Streptophyta</taxon>
        <taxon>Embryophyta</taxon>
        <taxon>Tracheophyta</taxon>
        <taxon>Spermatophyta</taxon>
        <taxon>Magnoliopsida</taxon>
        <taxon>eudicotyledons</taxon>
        <taxon>Gunneridae</taxon>
        <taxon>Pentapetalae</taxon>
        <taxon>rosids</taxon>
        <taxon>fabids</taxon>
        <taxon>Fagales</taxon>
        <taxon>Fagaceae</taxon>
        <taxon>Fagus</taxon>
    </lineage>
</organism>
<comment type="function">
    <text evidence="1">Central component of the receptor complex responsible for the recognition and translocation of cytosolically synthesized mitochondrial preproteins. Together with TOM22 functions as the transit peptide receptor at the surface of the mitochondrion outer membrane and facilitates the movement of preproteins into the translocation pore.</text>
</comment>
<dbReference type="Gene3D" id="1.25.40.10">
    <property type="entry name" value="Tetratricopeptide repeat domain"/>
    <property type="match status" value="1"/>
</dbReference>
<dbReference type="Pfam" id="PF13456">
    <property type="entry name" value="RVT_3"/>
    <property type="match status" value="1"/>
</dbReference>
<dbReference type="InterPro" id="IPR012337">
    <property type="entry name" value="RNaseH-like_sf"/>
</dbReference>
<keyword evidence="9" id="KW-0496">Mitochondrion</keyword>
<feature type="compositionally biased region" description="Basic and acidic residues" evidence="12">
    <location>
        <begin position="661"/>
        <end position="702"/>
    </location>
</feature>
<dbReference type="GO" id="GO:0004523">
    <property type="term" value="F:RNA-DNA hybrid ribonuclease activity"/>
    <property type="evidence" value="ECO:0007669"/>
    <property type="project" value="InterPro"/>
</dbReference>
<feature type="region of interest" description="Disordered" evidence="12">
    <location>
        <begin position="521"/>
        <end position="610"/>
    </location>
</feature>
<dbReference type="Pfam" id="PF13966">
    <property type="entry name" value="zf-RVT"/>
    <property type="match status" value="1"/>
</dbReference>
<keyword evidence="5" id="KW-0812">Transmembrane</keyword>
<dbReference type="PROSITE" id="PS50878">
    <property type="entry name" value="RT_POL"/>
    <property type="match status" value="1"/>
</dbReference>
<dbReference type="InterPro" id="IPR011990">
    <property type="entry name" value="TPR-like_helical_dom_sf"/>
</dbReference>
<keyword evidence="4" id="KW-0813">Transport</keyword>
<dbReference type="InterPro" id="IPR010547">
    <property type="entry name" value="TOM20_imprt_rcpt"/>
</dbReference>
<feature type="compositionally biased region" description="Polar residues" evidence="12">
    <location>
        <begin position="458"/>
        <end position="490"/>
    </location>
</feature>
<dbReference type="InterPro" id="IPR036691">
    <property type="entry name" value="Endo/exonu/phosph_ase_sf"/>
</dbReference>
<feature type="domain" description="CCHC-type" evidence="13">
    <location>
        <begin position="265"/>
        <end position="279"/>
    </location>
</feature>
<dbReference type="InterPro" id="IPR026960">
    <property type="entry name" value="RVT-Znf"/>
</dbReference>
<dbReference type="SUPFAM" id="SSF56219">
    <property type="entry name" value="DNase I-like"/>
    <property type="match status" value="1"/>
</dbReference>
<dbReference type="SUPFAM" id="SSF48452">
    <property type="entry name" value="TPR-like"/>
    <property type="match status" value="1"/>
</dbReference>
<evidence type="ECO:0000256" key="10">
    <source>
        <dbReference type="ARBA" id="ARBA00023136"/>
    </source>
</evidence>
<dbReference type="CDD" id="cd01650">
    <property type="entry name" value="RT_nLTR_like"/>
    <property type="match status" value="1"/>
</dbReference>
<dbReference type="Pfam" id="PF00078">
    <property type="entry name" value="RVT_1"/>
    <property type="match status" value="1"/>
</dbReference>
<feature type="compositionally biased region" description="Polar residues" evidence="12">
    <location>
        <begin position="742"/>
        <end position="751"/>
    </location>
</feature>
<feature type="compositionally biased region" description="Polar residues" evidence="12">
    <location>
        <begin position="435"/>
        <end position="452"/>
    </location>
</feature>
<gene>
    <name evidence="16" type="ORF">FSB_LOCUS38332</name>
</gene>
<protein>
    <recommendedName>
        <fullName evidence="17">Reverse transcriptase domain-containing protein</fullName>
    </recommendedName>
</protein>
<dbReference type="GO" id="GO:0015031">
    <property type="term" value="P:protein transport"/>
    <property type="evidence" value="ECO:0007669"/>
    <property type="project" value="UniProtKB-KW"/>
</dbReference>
<evidence type="ECO:0008006" key="17">
    <source>
        <dbReference type="Google" id="ProtNLM"/>
    </source>
</evidence>
<feature type="region of interest" description="Disordered" evidence="12">
    <location>
        <begin position="319"/>
        <end position="350"/>
    </location>
</feature>
<keyword evidence="11" id="KW-0862">Zinc</keyword>
<keyword evidence="7" id="KW-0653">Protein transport</keyword>
<dbReference type="EMBL" id="OIVN01003334">
    <property type="protein sequence ID" value="SPD10450.1"/>
    <property type="molecule type" value="Genomic_DNA"/>
</dbReference>
<feature type="compositionally biased region" description="Polar residues" evidence="12">
    <location>
        <begin position="332"/>
        <end position="341"/>
    </location>
</feature>
<evidence type="ECO:0000256" key="4">
    <source>
        <dbReference type="ARBA" id="ARBA00022448"/>
    </source>
</evidence>
<dbReference type="SUPFAM" id="SSF56672">
    <property type="entry name" value="DNA/RNA polymerases"/>
    <property type="match status" value="1"/>
</dbReference>
<dbReference type="InterPro" id="IPR005135">
    <property type="entry name" value="Endo/exonuclease/phosphatase"/>
</dbReference>
<dbReference type="InterPro" id="IPR025558">
    <property type="entry name" value="DUF4283"/>
</dbReference>
<dbReference type="GO" id="GO:0008270">
    <property type="term" value="F:zinc ion binding"/>
    <property type="evidence" value="ECO:0007669"/>
    <property type="project" value="UniProtKB-KW"/>
</dbReference>
<dbReference type="Pfam" id="PF14111">
    <property type="entry name" value="DUF4283"/>
    <property type="match status" value="1"/>
</dbReference>
<reference evidence="16" key="1">
    <citation type="submission" date="2018-02" db="EMBL/GenBank/DDBJ databases">
        <authorList>
            <person name="Cohen D.B."/>
            <person name="Kent A.D."/>
        </authorList>
    </citation>
    <scope>NUCLEOTIDE SEQUENCE</scope>
</reference>
<dbReference type="InterPro" id="IPR036397">
    <property type="entry name" value="RNaseH_sf"/>
</dbReference>
<feature type="compositionally biased region" description="Basic and acidic residues" evidence="12">
    <location>
        <begin position="355"/>
        <end position="365"/>
    </location>
</feature>
<evidence type="ECO:0000259" key="13">
    <source>
        <dbReference type="PROSITE" id="PS50158"/>
    </source>
</evidence>
<feature type="region of interest" description="Disordered" evidence="12">
    <location>
        <begin position="1"/>
        <end position="39"/>
    </location>
</feature>
<name>A0A2N9HFJ6_FAGSY</name>
<keyword evidence="6" id="KW-1000">Mitochondrion outer membrane</keyword>
<dbReference type="SUPFAM" id="SSF53098">
    <property type="entry name" value="Ribonuclease H-like"/>
    <property type="match status" value="1"/>
</dbReference>
<evidence type="ECO:0000256" key="8">
    <source>
        <dbReference type="ARBA" id="ARBA00022989"/>
    </source>
</evidence>
<feature type="region of interest" description="Disordered" evidence="12">
    <location>
        <begin position="381"/>
        <end position="505"/>
    </location>
</feature>
<evidence type="ECO:0000256" key="9">
    <source>
        <dbReference type="ARBA" id="ARBA00023128"/>
    </source>
</evidence>
<evidence type="ECO:0000259" key="14">
    <source>
        <dbReference type="PROSITE" id="PS50878"/>
    </source>
</evidence>
<keyword evidence="11" id="KW-0479">Metal-binding</keyword>
<dbReference type="InterPro" id="IPR044730">
    <property type="entry name" value="RNase_H-like_dom_plant"/>
</dbReference>
<sequence length="2359" mass="265431">MSSPSDTLGAATEPSQEELDLMERSTKKQKGEGTFLPQRSLRSYKDSLVSPSNNWENHADFNMDNPFEEEDSDGECDIDEKYPTISLSKEEKMRIQAPWRSALIIKAFGKSIGFKYMEYKIKVLWNPIGELQCIDLGLDYFLIRFKLSEDYWKVVNGGPWFVKQQFLSIRRWSPGFRPSEAKMTTTAVWVRLPELPIELYDARLLTRIGNQLGTLLKIDTHTMDNQRGRFARLCIQVDIDQPLTPKIRIGNKLQRIQYEGISSICFECGCVGHKASTCPTIIVPNIPTPITPENKSETEKDYGDWMLVTRKKFSKLKVQTNARSSNHRGAHRNQTTSTTTPGEAPAGRPFQNSKEQIHLDSHKDPPTATGPTNLHITTETYQPVDSCPMQRQSPSKHSDNPKEVIKKHPEKNLDPVNLAHPSQNGTVPSRAKQPARNSTLTQKNVNLVSQPTVLEESTACNSSTRKTNTPHITQQTMCGPTVQPCMQPTDSPMDLDQKNHQTSTSLASNHLQPIQTYNPYTHTQVNHSSSSHHGSTDSSISSPLLQEKSQDPTTTSSPNPNQHHATTPSRPHTLPKHLGNTHARETSPNRGQPGQLASPLPKPILDSSGRCHGESIEVPCTSVSPKHQLWPCGGEPHNRPCICLTNDGTHGRHSTPLESTESNHPDPSSDIRDPNWDRDHLRAERCRSPRKSDLHHLPRELPDIPSFSCQRSNHYSDRSTSTSFILPPVSGSHPQCLTTTPFIQGGTQPTTKELAGELSQPSPPEFSTAREEPGAGPSARNPQHIINEDPAMELTGLGFDSVVRSEAEGFSGGIWLLWDSDVVHLDVLSINHQVIHASVQVSSSPLSWLFSAVYASPLQASRSQLWDHLKSFATSHSLPWMLAGDFNEILSHNEKFSSSPANRNRISNFRNCLDSCDLLDLGFHGPRFTWTNKRPTGLVMERLDRVLCNPSWRREFDEATVLHLPRTSSDHNPLLINTTAPIMRPSARPFRLETMWFNDPSFPELVRGSWRCFPNNVPLAIKDFSSKATLWNRHCFGNLFHRKRRLLARLNGLQKAISLHPTEALFRLEMDLSIQYQQVLRQEEDFWALKSRLQWTNLGDRNTTFFHLSTICKRHHNKILYLKKPNGDWSGSIDEVKHIVRTHFTQLYTTSFMTSPMTVQCPAVHNALSHENCETLLQEVTPADIKNAIMSFKPFKSPGPDGLHPVFFQRFWDTLGPSVTTYIQSIFHSRKIPQELNSTLVCLIPKITKPESMNQFRPIGLCNTLFKVITKILVLRLKPFLNDLVHPLQASFISGRKASDNVVMVQEIIHSMTTSRSKVGSFALKIDLEKAYDRLEWSFIRHTLTFFNFPPAWIDLIMSCITTSTLTILVNGDRLEEFSPSRGIRQGDPLSPYIFILCMEYLAWLIQVEVDGGNWKGYKASRHGPTFTHLFFADDLILFAKANKRSCQAIKKVLDIFCTVSGQKINMTKSKIFLPPHVSQSSMDLVQNELGFNISKSFGTYLGVPIVVDGRDKRAFDSLIEKIQSKLAGWKSRTLSLAGRWTLINSVTSTIPTHVMQCCLLPNPTCKKLDKLNRDFLWGDTSTKKRLHLLNWKTVTRPKSEGGLGIKRSRCRNLALLAKRNWELQLGSHSEWAHLLRSKYPSNRTSNCKKSVTWKSLCASTPLCDKGKGWLIRDGRSINFWYDTWAGNKSMRESLIGPLARHEGTTTISDVWDSSGLWDLSNLSFNLTPTLWNTIQGAPRPLTPSASDSQFWRLSPNGLFNSNSAYHLALDTETPFTSTYCWKWLWKINTIPRVISFLWLACHCRLPTKSLLHRRHISQDDLCPLCKEAPETIIHILRDCSKVQPIWTRVGNIAPHFYCDIPTKSWIKSWSLSSRHTDVLPGVQWRDVFPILSWSIWTARNKSVMDGAEFNTQAIFHRAKSLAIEFHFSLPSPLGKPDSTDILVGWNPPPSGFFKLNTDGSVLGNPGPAGAGGLLRHSSGSWFQGFTRNIGITSSVAAELWGVRDGLLLAKKYNIHKLIIELDAQAVIDLLKSDNNASLCYHPLSALIIDCRSLIHSFEEARLCHTYREGNFCADILAKEGTKNLNSYAEYSSPPSFVVNQLLADIWGVSFPRAWMGGLGIVGDTGEGQMFLKFNMPRDAHSHASISTTPYNMEFSQDDFDRLLLFEHTRKTAESNYAKNPLDTENLTKWGGALLELSQFQNVGDSKRMINDAISKLEEALLIDPVKHDALWCLGNAYTSQAFLTPDIDEAKGSFDKAHEFFQKAVDEEPSNELYQKSLEVTAKAPELHMEIHKHAVLGQQAMGGGPSASSNEKGSKKKKKSSDLKYDIFGWIILAVGIVAWVGMAKSHPPPPPPPPSR</sequence>
<feature type="compositionally biased region" description="Low complexity" evidence="12">
    <location>
        <begin position="527"/>
        <end position="542"/>
    </location>
</feature>
<dbReference type="InterPro" id="IPR000477">
    <property type="entry name" value="RT_dom"/>
</dbReference>
<comment type="similarity">
    <text evidence="3">Belongs to the Tom20 family.</text>
</comment>
<evidence type="ECO:0000256" key="1">
    <source>
        <dbReference type="ARBA" id="ARBA00003450"/>
    </source>
</evidence>
<dbReference type="GO" id="GO:0003676">
    <property type="term" value="F:nucleic acid binding"/>
    <property type="evidence" value="ECO:0007669"/>
    <property type="project" value="InterPro"/>
</dbReference>
<dbReference type="Pfam" id="PF06552">
    <property type="entry name" value="TOM20_plant"/>
    <property type="match status" value="1"/>
</dbReference>
<dbReference type="CDD" id="cd06222">
    <property type="entry name" value="RNase_H_like"/>
    <property type="match status" value="1"/>
</dbReference>
<evidence type="ECO:0000256" key="11">
    <source>
        <dbReference type="PROSITE-ProRule" id="PRU00047"/>
    </source>
</evidence>
<dbReference type="PANTHER" id="PTHR32409:SF7">
    <property type="entry name" value="MITOCHONDRIAL IMPORT RECEPTOR SUBUNIT TOM20"/>
    <property type="match status" value="1"/>
</dbReference>
<evidence type="ECO:0000256" key="5">
    <source>
        <dbReference type="ARBA" id="ARBA00022692"/>
    </source>
</evidence>
<evidence type="ECO:0000313" key="16">
    <source>
        <dbReference type="EMBL" id="SPD10450.1"/>
    </source>
</evidence>
<feature type="domain" description="RNase H type-1" evidence="15">
    <location>
        <begin position="1950"/>
        <end position="2083"/>
    </location>
</feature>
<dbReference type="Gene3D" id="3.60.10.10">
    <property type="entry name" value="Endonuclease/exonuclease/phosphatase"/>
    <property type="match status" value="1"/>
</dbReference>
<dbReference type="InterPro" id="IPR043502">
    <property type="entry name" value="DNA/RNA_pol_sf"/>
</dbReference>
<evidence type="ECO:0000256" key="2">
    <source>
        <dbReference type="ARBA" id="ARBA00004572"/>
    </source>
</evidence>
<evidence type="ECO:0000256" key="6">
    <source>
        <dbReference type="ARBA" id="ARBA00022787"/>
    </source>
</evidence>
<feature type="compositionally biased region" description="Polar residues" evidence="12">
    <location>
        <begin position="381"/>
        <end position="395"/>
    </location>
</feature>
<dbReference type="PROSITE" id="PS50158">
    <property type="entry name" value="ZF_CCHC"/>
    <property type="match status" value="1"/>
</dbReference>
<feature type="compositionally biased region" description="Polar residues" evidence="12">
    <location>
        <begin position="551"/>
        <end position="570"/>
    </location>
</feature>
<dbReference type="PANTHER" id="PTHR32409">
    <property type="entry name" value="MITOCHONDRIAL IMPORT RECEPTOR SUBUNIT TOM20-1-RELATED"/>
    <property type="match status" value="1"/>
</dbReference>
<proteinExistence type="inferred from homology"/>
<feature type="compositionally biased region" description="Basic and acidic residues" evidence="12">
    <location>
        <begin position="396"/>
        <end position="413"/>
    </location>
</feature>
<feature type="region of interest" description="Disordered" evidence="12">
    <location>
        <begin position="355"/>
        <end position="374"/>
    </location>
</feature>